<dbReference type="InterPro" id="IPR011598">
    <property type="entry name" value="bHLH_dom"/>
</dbReference>
<evidence type="ECO:0000313" key="9">
    <source>
        <dbReference type="Proteomes" id="UP000321570"/>
    </source>
</evidence>
<proteinExistence type="predicted"/>
<dbReference type="PROSITE" id="PS50112">
    <property type="entry name" value="PAS"/>
    <property type="match status" value="1"/>
</dbReference>
<evidence type="ECO:0008006" key="10">
    <source>
        <dbReference type="Google" id="ProtNLM"/>
    </source>
</evidence>
<evidence type="ECO:0000256" key="4">
    <source>
        <dbReference type="ARBA" id="ARBA00023163"/>
    </source>
</evidence>
<dbReference type="SUPFAM" id="SSF55785">
    <property type="entry name" value="PYP-like sensor domain (PAS domain)"/>
    <property type="match status" value="1"/>
</dbReference>
<dbReference type="PANTHER" id="PTHR10649:SF12">
    <property type="entry name" value="SPINELESS, ISOFORM C"/>
    <property type="match status" value="1"/>
</dbReference>
<dbReference type="Gene3D" id="3.30.450.20">
    <property type="entry name" value="PAS domain"/>
    <property type="match status" value="1"/>
</dbReference>
<dbReference type="GO" id="GO:0005634">
    <property type="term" value="C:nucleus"/>
    <property type="evidence" value="ECO:0007669"/>
    <property type="project" value="UniProtKB-SubCell"/>
</dbReference>
<reference evidence="8 9" key="1">
    <citation type="submission" date="2019-07" db="EMBL/GenBank/DDBJ databases">
        <authorList>
            <person name="Jastrzebski P J."/>
            <person name="Paukszto L."/>
            <person name="Jastrzebski P J."/>
        </authorList>
    </citation>
    <scope>NUCLEOTIDE SEQUENCE [LARGE SCALE GENOMIC DNA]</scope>
    <source>
        <strain evidence="8 9">WMS-il1</strain>
    </source>
</reference>
<dbReference type="Pfam" id="PF00010">
    <property type="entry name" value="HLH"/>
    <property type="match status" value="1"/>
</dbReference>
<dbReference type="CDD" id="cd19730">
    <property type="entry name" value="bHLH-PAS_spineless_like"/>
    <property type="match status" value="1"/>
</dbReference>
<keyword evidence="2" id="KW-0805">Transcription regulation</keyword>
<dbReference type="GO" id="GO:0046983">
    <property type="term" value="F:protein dimerization activity"/>
    <property type="evidence" value="ECO:0007669"/>
    <property type="project" value="InterPro"/>
</dbReference>
<dbReference type="InterPro" id="IPR000014">
    <property type="entry name" value="PAS"/>
</dbReference>
<evidence type="ECO:0000256" key="5">
    <source>
        <dbReference type="ARBA" id="ARBA00023242"/>
    </source>
</evidence>
<evidence type="ECO:0000256" key="3">
    <source>
        <dbReference type="ARBA" id="ARBA00023125"/>
    </source>
</evidence>
<keyword evidence="3" id="KW-0238">DNA-binding</keyword>
<organism evidence="8 9">
    <name type="scientific">Hymenolepis diminuta</name>
    <name type="common">Rat tapeworm</name>
    <dbReference type="NCBI Taxonomy" id="6216"/>
    <lineage>
        <taxon>Eukaryota</taxon>
        <taxon>Metazoa</taxon>
        <taxon>Spiralia</taxon>
        <taxon>Lophotrochozoa</taxon>
        <taxon>Platyhelminthes</taxon>
        <taxon>Cestoda</taxon>
        <taxon>Eucestoda</taxon>
        <taxon>Cyclophyllidea</taxon>
        <taxon>Hymenolepididae</taxon>
        <taxon>Hymenolepis</taxon>
    </lineage>
</organism>
<dbReference type="InterPro" id="IPR036638">
    <property type="entry name" value="HLH_DNA-bd_sf"/>
</dbReference>
<evidence type="ECO:0000259" key="7">
    <source>
        <dbReference type="PROSITE" id="PS50888"/>
    </source>
</evidence>
<dbReference type="SUPFAM" id="SSF47459">
    <property type="entry name" value="HLH, helix-loop-helix DNA-binding domain"/>
    <property type="match status" value="1"/>
</dbReference>
<dbReference type="InterPro" id="IPR035965">
    <property type="entry name" value="PAS-like_dom_sf"/>
</dbReference>
<dbReference type="GO" id="GO:0004879">
    <property type="term" value="F:nuclear receptor activity"/>
    <property type="evidence" value="ECO:0007669"/>
    <property type="project" value="TreeGrafter"/>
</dbReference>
<dbReference type="GO" id="GO:0034751">
    <property type="term" value="C:aryl hydrocarbon receptor complex"/>
    <property type="evidence" value="ECO:0007669"/>
    <property type="project" value="TreeGrafter"/>
</dbReference>
<evidence type="ECO:0000313" key="8">
    <source>
        <dbReference type="EMBL" id="VUZ54700.1"/>
    </source>
</evidence>
<evidence type="ECO:0000256" key="2">
    <source>
        <dbReference type="ARBA" id="ARBA00023015"/>
    </source>
</evidence>
<dbReference type="Proteomes" id="UP000321570">
    <property type="component" value="Unassembled WGS sequence"/>
</dbReference>
<feature type="non-terminal residue" evidence="8">
    <location>
        <position position="175"/>
    </location>
</feature>
<dbReference type="GO" id="GO:0000976">
    <property type="term" value="F:transcription cis-regulatory region binding"/>
    <property type="evidence" value="ECO:0007669"/>
    <property type="project" value="TreeGrafter"/>
</dbReference>
<keyword evidence="4" id="KW-0804">Transcription</keyword>
<evidence type="ECO:0000259" key="6">
    <source>
        <dbReference type="PROSITE" id="PS50112"/>
    </source>
</evidence>
<feature type="domain" description="PAS" evidence="6">
    <location>
        <begin position="128"/>
        <end position="175"/>
    </location>
</feature>
<sequence>MVDDWVIKTMYATKRRRKNTKMVTNQLTEIGYKVESGSGNTKSNPSKRHRERLNAELEHLASLLPFEQSVIAKLDKLSILRLAVSYLRMKGYFQALSYDHPMLEQHRLVSHLYHCPLDIVQLEGEASLQALNGFIFIVSCDGEVFSVCKTVEHYLGFHQSDILHQSVMELIHSED</sequence>
<protein>
    <recommendedName>
        <fullName evidence="10">BHLH domain-containing protein</fullName>
    </recommendedName>
</protein>
<dbReference type="GO" id="GO:0006805">
    <property type="term" value="P:xenobiotic metabolic process"/>
    <property type="evidence" value="ECO:0007669"/>
    <property type="project" value="InterPro"/>
</dbReference>
<accession>A0A564Z5H3</accession>
<comment type="subcellular location">
    <subcellularLocation>
        <location evidence="1">Nucleus</location>
    </subcellularLocation>
</comment>
<dbReference type="Gene3D" id="4.10.280.10">
    <property type="entry name" value="Helix-loop-helix DNA-binding domain"/>
    <property type="match status" value="1"/>
</dbReference>
<dbReference type="SMART" id="SM00353">
    <property type="entry name" value="HLH"/>
    <property type="match status" value="1"/>
</dbReference>
<feature type="domain" description="BHLH" evidence="7">
    <location>
        <begin position="37"/>
        <end position="90"/>
    </location>
</feature>
<dbReference type="AlphaFoldDB" id="A0A564Z5H3"/>
<keyword evidence="9" id="KW-1185">Reference proteome</keyword>
<dbReference type="CDD" id="cd00130">
    <property type="entry name" value="PAS"/>
    <property type="match status" value="1"/>
</dbReference>
<evidence type="ECO:0000256" key="1">
    <source>
        <dbReference type="ARBA" id="ARBA00004123"/>
    </source>
</evidence>
<dbReference type="EMBL" id="CABIJS010000666">
    <property type="protein sequence ID" value="VUZ54700.1"/>
    <property type="molecule type" value="Genomic_DNA"/>
</dbReference>
<gene>
    <name evidence="8" type="ORF">WMSIL1_LOCUS12956</name>
</gene>
<dbReference type="PANTHER" id="PTHR10649">
    <property type="entry name" value="ARYL HYDROCARBON RECEPTOR"/>
    <property type="match status" value="1"/>
</dbReference>
<keyword evidence="5" id="KW-0539">Nucleus</keyword>
<dbReference type="PROSITE" id="PS50888">
    <property type="entry name" value="BHLH"/>
    <property type="match status" value="1"/>
</dbReference>
<dbReference type="InterPro" id="IPR039091">
    <property type="entry name" value="AHR/AHRR"/>
</dbReference>
<dbReference type="FunFam" id="4.10.280.10:FF:000041">
    <property type="entry name" value="aryl hydrocarbon receptor repressor"/>
    <property type="match status" value="1"/>
</dbReference>
<name>A0A564Z5H3_HYMDI</name>